<dbReference type="InterPro" id="IPR000917">
    <property type="entry name" value="Sulfatase_N"/>
</dbReference>
<dbReference type="Pfam" id="PF00884">
    <property type="entry name" value="Sulfatase"/>
    <property type="match status" value="1"/>
</dbReference>
<accession>A0A930FRU7</accession>
<feature type="transmembrane region" description="Helical" evidence="7">
    <location>
        <begin position="39"/>
        <end position="58"/>
    </location>
</feature>
<dbReference type="Gene3D" id="3.40.720.10">
    <property type="entry name" value="Alkaline Phosphatase, subunit A"/>
    <property type="match status" value="1"/>
</dbReference>
<feature type="transmembrane region" description="Helical" evidence="7">
    <location>
        <begin position="125"/>
        <end position="151"/>
    </location>
</feature>
<evidence type="ECO:0000313" key="9">
    <source>
        <dbReference type="EMBL" id="MBF1129918.1"/>
    </source>
</evidence>
<dbReference type="Proteomes" id="UP000757890">
    <property type="component" value="Unassembled WGS sequence"/>
</dbReference>
<protein>
    <submittedName>
        <fullName evidence="9">Phosphoethanolamine transferase</fullName>
    </submittedName>
</protein>
<evidence type="ECO:0000256" key="6">
    <source>
        <dbReference type="ARBA" id="ARBA00023136"/>
    </source>
</evidence>
<name>A0A930FRU7_9FIRM</name>
<dbReference type="InterPro" id="IPR040423">
    <property type="entry name" value="PEA_transferase"/>
</dbReference>
<sequence length="599" mass="67846">MPSILRSIVLSTLGTISLVLALLWAIGDERFVPSLSNPHLLTSAGILLLTNTGLFIIFKKEFLKKYFFPSLLLPSVWFAAFTWAYGYMYLPENKYLGDYYSMISLLFSLSYLSLAWKWKLKRGAFLWSVLTGLFSFFMILVPLIYIGYYIIYKSEMDIFALMAIAMTNAREAAEFVETVAAPTFIAAVAIFAIILLISCFYIARRFFISMETAETPFRTAGRGGLIGFIIFTILFSGGFLRQMRHIFPLQIYYAAKKGSGSFKLMETLNRHLAENAKAVVLLPGQTAEDGTHIIVIGESASRDHMQSFTPGYPVKTTPWEDAMAKSPDFFFADKGYANFPTTVMSLSYALTNTNQYNKTALNDAVSLVDAAKAAGYRTDWISFQNRSSLASAGVSVIGERCDASYWENSLDGEAVKVMKKLPPAKKRVIFIHINGSHYNYLARVPVGYGKSTDISEDDPYYNYDVTLAYTDEMLHSIFTYAKEHLNLKTMIYFSDHAEDMVYYHGTSGFSYDMIRIPFWIYLSPDYRKIHPDILPALQSNKDKIFTNDLLFETASGIWQAKTNFYQDIYDLSSPSYVLDQEAVTMHGKLLITDDPKFKK</sequence>
<evidence type="ECO:0000256" key="7">
    <source>
        <dbReference type="SAM" id="Phobius"/>
    </source>
</evidence>
<feature type="domain" description="Sulfatase N-terminal" evidence="8">
    <location>
        <begin position="293"/>
        <end position="548"/>
    </location>
</feature>
<evidence type="ECO:0000256" key="4">
    <source>
        <dbReference type="ARBA" id="ARBA00022692"/>
    </source>
</evidence>
<feature type="transmembrane region" description="Helical" evidence="7">
    <location>
        <begin position="99"/>
        <end position="118"/>
    </location>
</feature>
<dbReference type="PANTHER" id="PTHR30443">
    <property type="entry name" value="INNER MEMBRANE PROTEIN"/>
    <property type="match status" value="1"/>
</dbReference>
<keyword evidence="3 9" id="KW-0808">Transferase</keyword>
<proteinExistence type="predicted"/>
<comment type="subcellular location">
    <subcellularLocation>
        <location evidence="1">Cell membrane</location>
        <topology evidence="1">Multi-pass membrane protein</topology>
    </subcellularLocation>
</comment>
<dbReference type="EMBL" id="JABZMK010000068">
    <property type="protein sequence ID" value="MBF1129918.1"/>
    <property type="molecule type" value="Genomic_DNA"/>
</dbReference>
<dbReference type="PANTHER" id="PTHR30443:SF2">
    <property type="entry name" value="PHOSPHOETHANOLAMINE TRANSFERASE EPTC"/>
    <property type="match status" value="1"/>
</dbReference>
<keyword evidence="2" id="KW-1003">Cell membrane</keyword>
<evidence type="ECO:0000256" key="3">
    <source>
        <dbReference type="ARBA" id="ARBA00022679"/>
    </source>
</evidence>
<keyword evidence="6 7" id="KW-0472">Membrane</keyword>
<feature type="transmembrane region" description="Helical" evidence="7">
    <location>
        <begin position="184"/>
        <end position="203"/>
    </location>
</feature>
<evidence type="ECO:0000256" key="5">
    <source>
        <dbReference type="ARBA" id="ARBA00022989"/>
    </source>
</evidence>
<evidence type="ECO:0000259" key="8">
    <source>
        <dbReference type="Pfam" id="PF00884"/>
    </source>
</evidence>
<dbReference type="GO" id="GO:0009244">
    <property type="term" value="P:lipopolysaccharide core region biosynthetic process"/>
    <property type="evidence" value="ECO:0007669"/>
    <property type="project" value="TreeGrafter"/>
</dbReference>
<organism evidence="9 10">
    <name type="scientific">Dialister invisus</name>
    <dbReference type="NCBI Taxonomy" id="218538"/>
    <lineage>
        <taxon>Bacteria</taxon>
        <taxon>Bacillati</taxon>
        <taxon>Bacillota</taxon>
        <taxon>Negativicutes</taxon>
        <taxon>Veillonellales</taxon>
        <taxon>Veillonellaceae</taxon>
        <taxon>Dialister</taxon>
    </lineage>
</organism>
<dbReference type="GO" id="GO:0016776">
    <property type="term" value="F:phosphotransferase activity, phosphate group as acceptor"/>
    <property type="evidence" value="ECO:0007669"/>
    <property type="project" value="TreeGrafter"/>
</dbReference>
<dbReference type="AlphaFoldDB" id="A0A930FRU7"/>
<dbReference type="InterPro" id="IPR017850">
    <property type="entry name" value="Alkaline_phosphatase_core_sf"/>
</dbReference>
<dbReference type="GO" id="GO:0005886">
    <property type="term" value="C:plasma membrane"/>
    <property type="evidence" value="ECO:0007669"/>
    <property type="project" value="UniProtKB-SubCell"/>
</dbReference>
<keyword evidence="4 7" id="KW-0812">Transmembrane</keyword>
<keyword evidence="5 7" id="KW-1133">Transmembrane helix</keyword>
<dbReference type="SUPFAM" id="SSF53649">
    <property type="entry name" value="Alkaline phosphatase-like"/>
    <property type="match status" value="1"/>
</dbReference>
<evidence type="ECO:0000313" key="10">
    <source>
        <dbReference type="Proteomes" id="UP000757890"/>
    </source>
</evidence>
<dbReference type="InterPro" id="IPR058130">
    <property type="entry name" value="PEA_transf_C"/>
</dbReference>
<gene>
    <name evidence="9" type="ORF">HXL70_07760</name>
</gene>
<evidence type="ECO:0000256" key="1">
    <source>
        <dbReference type="ARBA" id="ARBA00004651"/>
    </source>
</evidence>
<evidence type="ECO:0000256" key="2">
    <source>
        <dbReference type="ARBA" id="ARBA00022475"/>
    </source>
</evidence>
<feature type="transmembrane region" description="Helical" evidence="7">
    <location>
        <begin position="223"/>
        <end position="240"/>
    </location>
</feature>
<feature type="transmembrane region" description="Helical" evidence="7">
    <location>
        <begin position="7"/>
        <end position="27"/>
    </location>
</feature>
<comment type="caution">
    <text evidence="9">The sequence shown here is derived from an EMBL/GenBank/DDBJ whole genome shotgun (WGS) entry which is preliminary data.</text>
</comment>
<feature type="transmembrane region" description="Helical" evidence="7">
    <location>
        <begin position="70"/>
        <end position="87"/>
    </location>
</feature>
<dbReference type="CDD" id="cd16017">
    <property type="entry name" value="LptA"/>
    <property type="match status" value="1"/>
</dbReference>
<reference evidence="9" key="1">
    <citation type="submission" date="2020-04" db="EMBL/GenBank/DDBJ databases">
        <title>Deep metagenomics examines the oral microbiome during advanced dental caries in children, revealing novel taxa and co-occurrences with host molecules.</title>
        <authorList>
            <person name="Baker J.L."/>
            <person name="Morton J.T."/>
            <person name="Dinis M."/>
            <person name="Alvarez R."/>
            <person name="Tran N.C."/>
            <person name="Knight R."/>
            <person name="Edlund A."/>
        </authorList>
    </citation>
    <scope>NUCLEOTIDE SEQUENCE</scope>
    <source>
        <strain evidence="9">JCVI_32_bin.14</strain>
    </source>
</reference>